<organism evidence="1 2">
    <name type="scientific">Pristionchus mayeri</name>
    <dbReference type="NCBI Taxonomy" id="1317129"/>
    <lineage>
        <taxon>Eukaryota</taxon>
        <taxon>Metazoa</taxon>
        <taxon>Ecdysozoa</taxon>
        <taxon>Nematoda</taxon>
        <taxon>Chromadorea</taxon>
        <taxon>Rhabditida</taxon>
        <taxon>Rhabditina</taxon>
        <taxon>Diplogasteromorpha</taxon>
        <taxon>Diplogasteroidea</taxon>
        <taxon>Neodiplogasteridae</taxon>
        <taxon>Pristionchus</taxon>
    </lineage>
</organism>
<dbReference type="EMBL" id="BTRK01000003">
    <property type="protein sequence ID" value="GMR39746.1"/>
    <property type="molecule type" value="Genomic_DNA"/>
</dbReference>
<dbReference type="Proteomes" id="UP001328107">
    <property type="component" value="Unassembled WGS sequence"/>
</dbReference>
<comment type="caution">
    <text evidence="1">The sequence shown here is derived from an EMBL/GenBank/DDBJ whole genome shotgun (WGS) entry which is preliminary data.</text>
</comment>
<sequence>FQHCQSLLHCAGWLKNAVHSVLIVSRVIVLEMQQSCGGNRHYEEAELDEGRGEYLASVPTPSASSITPPRFLSLSRGYLIPLSCS</sequence>
<dbReference type="AlphaFoldDB" id="A0AAN4ZIK5"/>
<reference evidence="2" key="1">
    <citation type="submission" date="2022-10" db="EMBL/GenBank/DDBJ databases">
        <title>Genome assembly of Pristionchus species.</title>
        <authorList>
            <person name="Yoshida K."/>
            <person name="Sommer R.J."/>
        </authorList>
    </citation>
    <scope>NUCLEOTIDE SEQUENCE [LARGE SCALE GENOMIC DNA]</scope>
    <source>
        <strain evidence="2">RS5460</strain>
    </source>
</reference>
<proteinExistence type="predicted"/>
<protein>
    <submittedName>
        <fullName evidence="1">Uncharacterized protein</fullName>
    </submittedName>
</protein>
<gene>
    <name evidence="1" type="ORF">PMAYCL1PPCAC_09941</name>
</gene>
<accession>A0AAN4ZIK5</accession>
<evidence type="ECO:0000313" key="1">
    <source>
        <dbReference type="EMBL" id="GMR39746.1"/>
    </source>
</evidence>
<feature type="non-terminal residue" evidence="1">
    <location>
        <position position="85"/>
    </location>
</feature>
<keyword evidence="2" id="KW-1185">Reference proteome</keyword>
<name>A0AAN4ZIK5_9BILA</name>
<evidence type="ECO:0000313" key="2">
    <source>
        <dbReference type="Proteomes" id="UP001328107"/>
    </source>
</evidence>
<feature type="non-terminal residue" evidence="1">
    <location>
        <position position="1"/>
    </location>
</feature>